<comment type="subcellular location">
    <subcellularLocation>
        <location evidence="11">Cytoplasm</location>
    </subcellularLocation>
</comment>
<keyword evidence="8 11" id="KW-0274">FAD</keyword>
<keyword evidence="11" id="KW-0963">Cytoplasm</keyword>
<organism evidence="13 14">
    <name type="scientific">Bacillus lumedeiriae</name>
    <dbReference type="NCBI Taxonomy" id="3058829"/>
    <lineage>
        <taxon>Bacteria</taxon>
        <taxon>Bacillati</taxon>
        <taxon>Bacillota</taxon>
        <taxon>Bacilli</taxon>
        <taxon>Bacillales</taxon>
        <taxon>Bacillaceae</taxon>
        <taxon>Bacillus</taxon>
    </lineage>
</organism>
<comment type="function">
    <text evidence="11">Involved in coproporphyrin-dependent heme b biosynthesis. Catalyzes the oxidation of coproporphyrinogen III to coproporphyrin III.</text>
</comment>
<dbReference type="Gene3D" id="3.90.660.20">
    <property type="entry name" value="Protoporphyrinogen oxidase, mitochondrial, domain 2"/>
    <property type="match status" value="1"/>
</dbReference>
<dbReference type="PANTHER" id="PTHR42923">
    <property type="entry name" value="PROTOPORPHYRINOGEN OXIDASE"/>
    <property type="match status" value="1"/>
</dbReference>
<dbReference type="GO" id="GO:0004729">
    <property type="term" value="F:oxygen-dependent protoporphyrinogen oxidase activity"/>
    <property type="evidence" value="ECO:0007669"/>
    <property type="project" value="UniProtKB-EC"/>
</dbReference>
<dbReference type="Proteomes" id="UP001619911">
    <property type="component" value="Unassembled WGS sequence"/>
</dbReference>
<sequence length="459" mass="50072">MKTVLVIGGGVTGLAAMYELHKWKQENQSDVRLILAEASSELGGKIRTVKEGGFVMEAGADSMVTRKAKEMSFIEELGLEDQVVYNATGRSFIYTDGELKPIPSDAVFGIPASVESLAKSTLISAEGKVEALKDFYTKNETFAKNNSIGAFLEHFLGKELVEKQIGPVLSGVYSGSLSDLTIASTLPYLLDYKVKYGSIIKGLEANKEKFQSGKKFLSFQGGLMTLIDAFERKLEEVEILKNIKAEKIDKVNNRYSVSLTNNETIEADCVVLSIPHTAAETLLDDPQLQTEFAGLKNSSLISVYAGFDVPDSLLPADGTGFIVANSQELSCNACTWTSRKWTHTSESGNLLVRLFYKSSHPAFAALQKMNEEELLQVALDDINKVLGMKLEPVVSEVTNWTDSMPNYLITHPKSVEVLETKLADAYPGILLAGCSYYGVGIPDCIENGESTARKVIGLL</sequence>
<comment type="similarity">
    <text evidence="4 11">Belongs to the protoporphyrinogen/coproporphyrinogen oxidase family. Coproporphyrinogen III oxidase subfamily.</text>
</comment>
<comment type="pathway">
    <text evidence="3 11">Porphyrin-containing compound metabolism; protoheme biosynthesis.</text>
</comment>
<evidence type="ECO:0000256" key="9">
    <source>
        <dbReference type="ARBA" id="ARBA00023002"/>
    </source>
</evidence>
<dbReference type="InterPro" id="IPR036188">
    <property type="entry name" value="FAD/NAD-bd_sf"/>
</dbReference>
<comment type="catalytic activity">
    <reaction evidence="1">
        <text>coproporphyrinogen III + 3 O2 = coproporphyrin III + 3 H2O2</text>
        <dbReference type="Rhea" id="RHEA:43436"/>
        <dbReference type="ChEBI" id="CHEBI:15379"/>
        <dbReference type="ChEBI" id="CHEBI:16240"/>
        <dbReference type="ChEBI" id="CHEBI:57309"/>
        <dbReference type="ChEBI" id="CHEBI:131725"/>
        <dbReference type="EC" id="1.3.3.15"/>
    </reaction>
    <physiologicalReaction direction="left-to-right" evidence="1">
        <dbReference type="Rhea" id="RHEA:43437"/>
    </physiologicalReaction>
</comment>
<dbReference type="RefSeq" id="WP_404316802.1">
    <property type="nucleotide sequence ID" value="NZ_JAUIYO010000006.1"/>
</dbReference>
<gene>
    <name evidence="13" type="primary">hemG</name>
    <name evidence="13" type="ORF">QYG89_09660</name>
</gene>
<evidence type="ECO:0000256" key="5">
    <source>
        <dbReference type="ARBA" id="ARBA00012402"/>
    </source>
</evidence>
<evidence type="ECO:0000256" key="6">
    <source>
        <dbReference type="ARBA" id="ARBA00019046"/>
    </source>
</evidence>
<dbReference type="InterPro" id="IPR050464">
    <property type="entry name" value="Zeta_carotene_desat/Oxidored"/>
</dbReference>
<dbReference type="PANTHER" id="PTHR42923:SF3">
    <property type="entry name" value="PROTOPORPHYRINOGEN OXIDASE"/>
    <property type="match status" value="1"/>
</dbReference>
<evidence type="ECO:0000256" key="1">
    <source>
        <dbReference type="ARBA" id="ARBA00001755"/>
    </source>
</evidence>
<evidence type="ECO:0000256" key="4">
    <source>
        <dbReference type="ARBA" id="ARBA00008310"/>
    </source>
</evidence>
<dbReference type="EMBL" id="JAUIYO010000006">
    <property type="protein sequence ID" value="MFK2825927.1"/>
    <property type="molecule type" value="Genomic_DNA"/>
</dbReference>
<keyword evidence="7 11" id="KW-0285">Flavoprotein</keyword>
<evidence type="ECO:0000256" key="10">
    <source>
        <dbReference type="ARBA" id="ARBA00023133"/>
    </source>
</evidence>
<dbReference type="EC" id="1.3.3.15" evidence="5 11"/>
<keyword evidence="9 11" id="KW-0560">Oxidoreductase</keyword>
<evidence type="ECO:0000313" key="13">
    <source>
        <dbReference type="EMBL" id="MFK2825927.1"/>
    </source>
</evidence>
<evidence type="ECO:0000259" key="12">
    <source>
        <dbReference type="Pfam" id="PF01593"/>
    </source>
</evidence>
<dbReference type="SUPFAM" id="SSF51905">
    <property type="entry name" value="FAD/NAD(P)-binding domain"/>
    <property type="match status" value="1"/>
</dbReference>
<feature type="domain" description="Amine oxidase" evidence="12">
    <location>
        <begin position="12"/>
        <end position="456"/>
    </location>
</feature>
<reference evidence="13 14" key="1">
    <citation type="submission" date="2023-07" db="EMBL/GenBank/DDBJ databases">
        <title>Bacillus lucianemedeirus sp. nov, a new species isolated from an immunobiological production facility.</title>
        <authorList>
            <person name="Costa L.V."/>
            <person name="Miranda R.V.S.L."/>
            <person name="Brandao M.L.L."/>
            <person name="Reis C.M.F."/>
            <person name="Frazao A.M."/>
            <person name="Cruz F.V."/>
            <person name="Baio P.V.P."/>
            <person name="Veras J.F.C."/>
            <person name="Ramos J.N."/>
            <person name="Vieira V."/>
        </authorList>
    </citation>
    <scope>NUCLEOTIDE SEQUENCE [LARGE SCALE GENOMIC DNA]</scope>
    <source>
        <strain evidence="13 14">B190/17</strain>
    </source>
</reference>
<proteinExistence type="inferred from homology"/>
<name>A0ABW8I8U4_9BACI</name>
<comment type="cofactor">
    <cofactor evidence="2 11">
        <name>FAD</name>
        <dbReference type="ChEBI" id="CHEBI:57692"/>
    </cofactor>
</comment>
<accession>A0ABW8I8U4</accession>
<keyword evidence="14" id="KW-1185">Reference proteome</keyword>
<dbReference type="SUPFAM" id="SSF54373">
    <property type="entry name" value="FAD-linked reductases, C-terminal domain"/>
    <property type="match status" value="1"/>
</dbReference>
<dbReference type="InterPro" id="IPR004572">
    <property type="entry name" value="Protoporphyrinogen_oxidase"/>
</dbReference>
<comment type="caution">
    <text evidence="13">The sequence shown here is derived from an EMBL/GenBank/DDBJ whole genome shotgun (WGS) entry which is preliminary data.</text>
</comment>
<evidence type="ECO:0000256" key="11">
    <source>
        <dbReference type="RuleBase" id="RU364052"/>
    </source>
</evidence>
<evidence type="ECO:0000256" key="8">
    <source>
        <dbReference type="ARBA" id="ARBA00022827"/>
    </source>
</evidence>
<dbReference type="Gene3D" id="1.10.3110.10">
    <property type="entry name" value="protoporphyrinogen ix oxidase, domain 3"/>
    <property type="match status" value="1"/>
</dbReference>
<dbReference type="NCBIfam" id="TIGR00562">
    <property type="entry name" value="proto_IX_ox"/>
    <property type="match status" value="1"/>
</dbReference>
<protein>
    <recommendedName>
        <fullName evidence="6 11">Coproporphyrinogen III oxidase</fullName>
        <ecNumber evidence="5 11">1.3.3.15</ecNumber>
    </recommendedName>
</protein>
<evidence type="ECO:0000256" key="7">
    <source>
        <dbReference type="ARBA" id="ARBA00022630"/>
    </source>
</evidence>
<dbReference type="InterPro" id="IPR002937">
    <property type="entry name" value="Amino_oxidase"/>
</dbReference>
<evidence type="ECO:0000256" key="3">
    <source>
        <dbReference type="ARBA" id="ARBA00004744"/>
    </source>
</evidence>
<evidence type="ECO:0000313" key="14">
    <source>
        <dbReference type="Proteomes" id="UP001619911"/>
    </source>
</evidence>
<dbReference type="Pfam" id="PF01593">
    <property type="entry name" value="Amino_oxidase"/>
    <property type="match status" value="1"/>
</dbReference>
<keyword evidence="10 11" id="KW-0350">Heme biosynthesis</keyword>
<dbReference type="Gene3D" id="3.50.50.60">
    <property type="entry name" value="FAD/NAD(P)-binding domain"/>
    <property type="match status" value="1"/>
</dbReference>
<evidence type="ECO:0000256" key="2">
    <source>
        <dbReference type="ARBA" id="ARBA00001974"/>
    </source>
</evidence>